<name>A0AAD6SWN5_9AGAR</name>
<feature type="domain" description="Svf1-like N-terminal" evidence="4">
    <location>
        <begin position="3"/>
        <end position="160"/>
    </location>
</feature>
<evidence type="ECO:0000256" key="3">
    <source>
        <dbReference type="ARBA" id="ARBA00022490"/>
    </source>
</evidence>
<comment type="caution">
    <text evidence="6">The sequence shown here is derived from an EMBL/GenBank/DDBJ whole genome shotgun (WGS) entry which is preliminary data.</text>
</comment>
<evidence type="ECO:0000256" key="1">
    <source>
        <dbReference type="ARBA" id="ARBA00004496"/>
    </source>
</evidence>
<reference evidence="6" key="1">
    <citation type="submission" date="2023-03" db="EMBL/GenBank/DDBJ databases">
        <title>Massive genome expansion in bonnet fungi (Mycena s.s.) driven by repeated elements and novel gene families across ecological guilds.</title>
        <authorList>
            <consortium name="Lawrence Berkeley National Laboratory"/>
            <person name="Harder C.B."/>
            <person name="Miyauchi S."/>
            <person name="Viragh M."/>
            <person name="Kuo A."/>
            <person name="Thoen E."/>
            <person name="Andreopoulos B."/>
            <person name="Lu D."/>
            <person name="Skrede I."/>
            <person name="Drula E."/>
            <person name="Henrissat B."/>
            <person name="Morin E."/>
            <person name="Kohler A."/>
            <person name="Barry K."/>
            <person name="LaButti K."/>
            <person name="Morin E."/>
            <person name="Salamov A."/>
            <person name="Lipzen A."/>
            <person name="Mereny Z."/>
            <person name="Hegedus B."/>
            <person name="Baldrian P."/>
            <person name="Stursova M."/>
            <person name="Weitz H."/>
            <person name="Taylor A."/>
            <person name="Grigoriev I.V."/>
            <person name="Nagy L.G."/>
            <person name="Martin F."/>
            <person name="Kauserud H."/>
        </authorList>
    </citation>
    <scope>NUCLEOTIDE SEQUENCE</scope>
    <source>
        <strain evidence="6">CBHHK200</strain>
    </source>
</reference>
<evidence type="ECO:0000313" key="7">
    <source>
        <dbReference type="Proteomes" id="UP001218188"/>
    </source>
</evidence>
<dbReference type="InterPro" id="IPR051385">
    <property type="entry name" value="Ceramide-binding_SVF1"/>
</dbReference>
<protein>
    <submittedName>
        <fullName evidence="6">Oxidative stress survival, Svf1-like protein</fullName>
    </submittedName>
</protein>
<comment type="similarity">
    <text evidence="2">Belongs to the SVF1 family.</text>
</comment>
<evidence type="ECO:0000259" key="5">
    <source>
        <dbReference type="Pfam" id="PF17187"/>
    </source>
</evidence>
<dbReference type="InterPro" id="IPR033394">
    <property type="entry name" value="Svf1-like_C"/>
</dbReference>
<proteinExistence type="inferred from homology"/>
<keyword evidence="7" id="KW-1185">Reference proteome</keyword>
<dbReference type="GO" id="GO:0005737">
    <property type="term" value="C:cytoplasm"/>
    <property type="evidence" value="ECO:0007669"/>
    <property type="project" value="UniProtKB-SubCell"/>
</dbReference>
<dbReference type="PANTHER" id="PTHR47107">
    <property type="entry name" value="SVF1-LIKE PROTEIN YDR222W-RELATED"/>
    <property type="match status" value="1"/>
</dbReference>
<dbReference type="EMBL" id="JARJCM010000053">
    <property type="protein sequence ID" value="KAJ7035084.1"/>
    <property type="molecule type" value="Genomic_DNA"/>
</dbReference>
<dbReference type="Pfam" id="PF17187">
    <property type="entry name" value="Svf1_C"/>
    <property type="match status" value="1"/>
</dbReference>
<gene>
    <name evidence="6" type="ORF">C8F04DRAFT_1210499</name>
</gene>
<dbReference type="Pfam" id="PF08622">
    <property type="entry name" value="Svf1"/>
    <property type="match status" value="1"/>
</dbReference>
<dbReference type="AlphaFoldDB" id="A0AAD6SWN5"/>
<dbReference type="SUPFAM" id="SSF159245">
    <property type="entry name" value="AttH-like"/>
    <property type="match status" value="1"/>
</dbReference>
<sequence>MGDDGTWLSCQIIHSSVGVWYPTIQFACKVYNPKTREITWKSINVSNFVTPPPGLDKRSAKADEFSVTHKSAPGSDFPETYTIRANLSAELQISLEVSRPKLIPGYKIGAGEKGGYSYFGPDLAKPDGYVIHRFWPRYYATGHIIRNGAAESIQGPGMFSPQLGGVSAIQMEFTTISTYGRKGGNSGGVAVNIGSLVVGDKLATVTAETRWPDEQASADAPIRSRASHHKAQVDADTGYPVPAEVTFEWAGPSLIAESAGSYAGKLRVDLADDKGLVEKVDVLAEIPRVIKMAVSYVAGTKPFVYQWHNPATLTLTGPGADETTDVEGTLYNEATFIS</sequence>
<evidence type="ECO:0000313" key="6">
    <source>
        <dbReference type="EMBL" id="KAJ7035084.1"/>
    </source>
</evidence>
<dbReference type="PANTHER" id="PTHR47107:SF1">
    <property type="entry name" value="CERAMIDE-BINDING PROTEIN SVF1-RELATED"/>
    <property type="match status" value="1"/>
</dbReference>
<comment type="subcellular location">
    <subcellularLocation>
        <location evidence="1">Cytoplasm</location>
    </subcellularLocation>
</comment>
<evidence type="ECO:0000259" key="4">
    <source>
        <dbReference type="Pfam" id="PF08622"/>
    </source>
</evidence>
<dbReference type="InterPro" id="IPR013931">
    <property type="entry name" value="Svf1-like_N"/>
</dbReference>
<dbReference type="GO" id="GO:0006979">
    <property type="term" value="P:response to oxidative stress"/>
    <property type="evidence" value="ECO:0007669"/>
    <property type="project" value="InterPro"/>
</dbReference>
<evidence type="ECO:0000256" key="2">
    <source>
        <dbReference type="ARBA" id="ARBA00009069"/>
    </source>
</evidence>
<feature type="domain" description="Svf1-like C-terminal" evidence="5">
    <location>
        <begin position="165"/>
        <end position="338"/>
    </location>
</feature>
<accession>A0AAD6SWN5</accession>
<dbReference type="Proteomes" id="UP001218188">
    <property type="component" value="Unassembled WGS sequence"/>
</dbReference>
<keyword evidence="3" id="KW-0963">Cytoplasm</keyword>
<organism evidence="6 7">
    <name type="scientific">Mycena alexandri</name>
    <dbReference type="NCBI Taxonomy" id="1745969"/>
    <lineage>
        <taxon>Eukaryota</taxon>
        <taxon>Fungi</taxon>
        <taxon>Dikarya</taxon>
        <taxon>Basidiomycota</taxon>
        <taxon>Agaricomycotina</taxon>
        <taxon>Agaricomycetes</taxon>
        <taxon>Agaricomycetidae</taxon>
        <taxon>Agaricales</taxon>
        <taxon>Marasmiineae</taxon>
        <taxon>Mycenaceae</taxon>
        <taxon>Mycena</taxon>
    </lineage>
</organism>